<comment type="subunit">
    <text evidence="2">Heterodimer of SbcC and SbcD.</text>
</comment>
<dbReference type="SUPFAM" id="SSF52540">
    <property type="entry name" value="P-loop containing nucleoside triphosphate hydrolases"/>
    <property type="match status" value="1"/>
</dbReference>
<evidence type="ECO:0000259" key="5">
    <source>
        <dbReference type="Pfam" id="PF13476"/>
    </source>
</evidence>
<reference evidence="7" key="1">
    <citation type="journal article" date="2016" name="Genome Announc.">
        <title>Complete genome sequence of Alkaliphilus metalliredigens strain QYMF, an alkaliphilic and metal-reducing bacterium isolated from borax-contaminated leachate ponds.</title>
        <authorList>
            <person name="Hwang C."/>
            <person name="Copeland A."/>
            <person name="Lucas S."/>
            <person name="Lapidus A."/>
            <person name="Barry K."/>
            <person name="Detter J.C."/>
            <person name="Glavina Del Rio T."/>
            <person name="Hammon N."/>
            <person name="Israni S."/>
            <person name="Dalin E."/>
            <person name="Tice H."/>
            <person name="Pitluck S."/>
            <person name="Chertkov O."/>
            <person name="Brettin T."/>
            <person name="Bruce D."/>
            <person name="Han C."/>
            <person name="Schmutz J."/>
            <person name="Larimer F."/>
            <person name="Land M.L."/>
            <person name="Hauser L."/>
            <person name="Kyrpides N."/>
            <person name="Mikhailova N."/>
            <person name="Ye Q."/>
            <person name="Zhou J."/>
            <person name="Richardson P."/>
            <person name="Fields M.W."/>
        </authorList>
    </citation>
    <scope>NUCLEOTIDE SEQUENCE [LARGE SCALE GENOMIC DNA]</scope>
    <source>
        <strain evidence="7">QYMF</strain>
    </source>
</reference>
<dbReference type="InterPro" id="IPR027417">
    <property type="entry name" value="P-loop_NTPase"/>
</dbReference>
<dbReference type="GO" id="GO:0006302">
    <property type="term" value="P:double-strand break repair"/>
    <property type="evidence" value="ECO:0007669"/>
    <property type="project" value="InterPro"/>
</dbReference>
<organism evidence="6 7">
    <name type="scientific">Alkaliphilus metalliredigens (strain QYMF)</name>
    <dbReference type="NCBI Taxonomy" id="293826"/>
    <lineage>
        <taxon>Bacteria</taxon>
        <taxon>Bacillati</taxon>
        <taxon>Bacillota</taxon>
        <taxon>Clostridia</taxon>
        <taxon>Peptostreptococcales</taxon>
        <taxon>Natronincolaceae</taxon>
        <taxon>Alkaliphilus</taxon>
    </lineage>
</organism>
<evidence type="ECO:0000313" key="7">
    <source>
        <dbReference type="Proteomes" id="UP000001572"/>
    </source>
</evidence>
<dbReference type="HOGENOM" id="CLU_026083_2_0_9"/>
<sequence length="650" mass="75888">MKFILEKLKIRNFKGIREQDIEFNPISTTICGENATGKTTVVDAFTWLLFEKDSKGRSQFEIKTLEDGEQIHGLDHTVEGYFKIDGRPLKLKKTYKEVWTKKRGEDQPTFTGHEIERVINDIPVKKSEYEKKIGQLVDEKIFQLLTDPHYFSQQLSWKERRGTLFSLTGGDITNENVFLANPSLRAIEEDLEDKTIEELKKSLSYQRRELNKQRENIPVKIETLNGTIKEIDKTAIEFRLNFIKSGIKATEEQMLDATKLGEEQLKKQDELFEIKTRKKEIEHELQSGIKDPDQETKDEIKELQIKLRELQPEINSEIRIIESLEKNIDKNRKTLEKLRTDYKEEAARELNIDDSIKACPTCKRSFPEDEIESKITEMEENFKAHQVDRLKKLREEGQSISKEVEGYQEELEQAKEKLDHLQNQAERLSVTIRKKESLLGTKEKTDINSLLADNQEYQELIKKINEIENEIKNRDHDTTIKDLRRKKEEMEIQLKEKEKELHQEEINQETKEKIKVLMEEEKGLSQQINEIEKKEGIADQFINTKAEIIEQSINEKFEKVSFRLFKKQINGALDETCDVLVDGVPFDNANTAGQVNAGLDVINSLCRHYDTYTPIFIDNSESINNFIPSDSQIIKLKVTKHKILRIEAES</sequence>
<dbReference type="OrthoDB" id="1698838at2"/>
<dbReference type="PANTHER" id="PTHR32114">
    <property type="entry name" value="ABC TRANSPORTER ABCH.3"/>
    <property type="match status" value="1"/>
</dbReference>
<gene>
    <name evidence="6" type="ordered locus">Amet_2606</name>
</gene>
<dbReference type="AlphaFoldDB" id="A6TRE0"/>
<dbReference type="PANTHER" id="PTHR32114:SF2">
    <property type="entry name" value="ABC TRANSPORTER ABCH.3"/>
    <property type="match status" value="1"/>
</dbReference>
<proteinExistence type="inferred from homology"/>
<dbReference type="EMBL" id="CP000724">
    <property type="protein sequence ID" value="ABR48758.1"/>
    <property type="molecule type" value="Genomic_DNA"/>
</dbReference>
<keyword evidence="4" id="KW-0175">Coiled coil</keyword>
<feature type="coiled-coil region" evidence="4">
    <location>
        <begin position="390"/>
        <end position="534"/>
    </location>
</feature>
<name>A6TRE0_ALKMQ</name>
<dbReference type="RefSeq" id="WP_012063732.1">
    <property type="nucleotide sequence ID" value="NC_009633.1"/>
</dbReference>
<evidence type="ECO:0000256" key="2">
    <source>
        <dbReference type="ARBA" id="ARBA00011322"/>
    </source>
</evidence>
<keyword evidence="7" id="KW-1185">Reference proteome</keyword>
<dbReference type="STRING" id="293826.Amet_2606"/>
<evidence type="ECO:0000256" key="1">
    <source>
        <dbReference type="ARBA" id="ARBA00006930"/>
    </source>
</evidence>
<dbReference type="Proteomes" id="UP000001572">
    <property type="component" value="Chromosome"/>
</dbReference>
<dbReference type="Gene3D" id="3.40.50.300">
    <property type="entry name" value="P-loop containing nucleotide triphosphate hydrolases"/>
    <property type="match status" value="1"/>
</dbReference>
<evidence type="ECO:0000256" key="3">
    <source>
        <dbReference type="ARBA" id="ARBA00013368"/>
    </source>
</evidence>
<protein>
    <recommendedName>
        <fullName evidence="3">Nuclease SbcCD subunit C</fullName>
    </recommendedName>
</protein>
<evidence type="ECO:0000256" key="4">
    <source>
        <dbReference type="SAM" id="Coils"/>
    </source>
</evidence>
<evidence type="ECO:0000313" key="6">
    <source>
        <dbReference type="EMBL" id="ABR48758.1"/>
    </source>
</evidence>
<feature type="coiled-coil region" evidence="4">
    <location>
        <begin position="321"/>
        <end position="348"/>
    </location>
</feature>
<dbReference type="KEGG" id="amt:Amet_2606"/>
<dbReference type="GO" id="GO:0016887">
    <property type="term" value="F:ATP hydrolysis activity"/>
    <property type="evidence" value="ECO:0007669"/>
    <property type="project" value="InterPro"/>
</dbReference>
<accession>A6TRE0</accession>
<dbReference type="InterPro" id="IPR038729">
    <property type="entry name" value="Rad50/SbcC_AAA"/>
</dbReference>
<dbReference type="eggNOG" id="COG1196">
    <property type="taxonomic scope" value="Bacteria"/>
</dbReference>
<feature type="domain" description="Rad50/SbcC-type AAA" evidence="5">
    <location>
        <begin position="7"/>
        <end position="233"/>
    </location>
</feature>
<comment type="similarity">
    <text evidence="1">Belongs to the SMC family. SbcC subfamily.</text>
</comment>
<dbReference type="Pfam" id="PF13476">
    <property type="entry name" value="AAA_23"/>
    <property type="match status" value="1"/>
</dbReference>